<dbReference type="InterPro" id="IPR003959">
    <property type="entry name" value="ATPase_AAA_core"/>
</dbReference>
<keyword evidence="3" id="KW-0378">Hydrolase</keyword>
<evidence type="ECO:0000313" key="3">
    <source>
        <dbReference type="EMBL" id="GFP37614.1"/>
    </source>
</evidence>
<dbReference type="EMBL" id="BLSC01000119">
    <property type="protein sequence ID" value="GFP37614.1"/>
    <property type="molecule type" value="Genomic_DNA"/>
</dbReference>
<feature type="domain" description="AAA+ ATPase" evidence="1">
    <location>
        <begin position="291"/>
        <end position="428"/>
    </location>
</feature>
<protein>
    <submittedName>
        <fullName evidence="3">Cell division protease FtsH</fullName>
    </submittedName>
</protein>
<organism evidence="3 5">
    <name type="scientific">Candidatus Hakubella thermalkaliphila</name>
    <dbReference type="NCBI Taxonomy" id="2754717"/>
    <lineage>
        <taxon>Bacteria</taxon>
        <taxon>Bacillati</taxon>
        <taxon>Actinomycetota</taxon>
        <taxon>Actinomycetota incertae sedis</taxon>
        <taxon>Candidatus Hakubellales</taxon>
        <taxon>Candidatus Hakubellaceae</taxon>
        <taxon>Candidatus Hakubella</taxon>
    </lineage>
</organism>
<dbReference type="InterPro" id="IPR003593">
    <property type="entry name" value="AAA+_ATPase"/>
</dbReference>
<dbReference type="EMBL" id="BLSD01000082">
    <property type="protein sequence ID" value="GFP39728.1"/>
    <property type="molecule type" value="Genomic_DNA"/>
</dbReference>
<dbReference type="Gene3D" id="3.40.50.300">
    <property type="entry name" value="P-loop containing nucleotide triphosphate hydrolases"/>
    <property type="match status" value="1"/>
</dbReference>
<keyword evidence="3" id="KW-0132">Cell division</keyword>
<gene>
    <name evidence="2" type="ORF">HKBW3S34_01662</name>
    <name evidence="3" type="ORF">HKBW3S44_01290</name>
    <name evidence="4" type="ORF">HKBW3S47_01426</name>
</gene>
<evidence type="ECO:0000313" key="2">
    <source>
        <dbReference type="EMBL" id="GFP30743.1"/>
    </source>
</evidence>
<dbReference type="InterPro" id="IPR050168">
    <property type="entry name" value="AAA_ATPase_domain"/>
</dbReference>
<dbReference type="GO" id="GO:0008233">
    <property type="term" value="F:peptidase activity"/>
    <property type="evidence" value="ECO:0007669"/>
    <property type="project" value="UniProtKB-KW"/>
</dbReference>
<dbReference type="GO" id="GO:0006508">
    <property type="term" value="P:proteolysis"/>
    <property type="evidence" value="ECO:0007669"/>
    <property type="project" value="UniProtKB-KW"/>
</dbReference>
<evidence type="ECO:0000313" key="6">
    <source>
        <dbReference type="Proteomes" id="UP000569018"/>
    </source>
</evidence>
<accession>A0A6V8Q0H7</accession>
<dbReference type="SUPFAM" id="SSF52540">
    <property type="entry name" value="P-loop containing nucleoside triphosphate hydrolases"/>
    <property type="match status" value="1"/>
</dbReference>
<dbReference type="Gene3D" id="1.10.8.60">
    <property type="match status" value="1"/>
</dbReference>
<dbReference type="InterPro" id="IPR027417">
    <property type="entry name" value="P-loop_NTPase"/>
</dbReference>
<dbReference type="CDD" id="cd19481">
    <property type="entry name" value="RecA-like_protease"/>
    <property type="match status" value="1"/>
</dbReference>
<proteinExistence type="predicted"/>
<dbReference type="SMART" id="SM00382">
    <property type="entry name" value="AAA"/>
    <property type="match status" value="1"/>
</dbReference>
<evidence type="ECO:0000313" key="7">
    <source>
        <dbReference type="Proteomes" id="UP000588083"/>
    </source>
</evidence>
<dbReference type="Proteomes" id="UP000569018">
    <property type="component" value="Unassembled WGS sequence"/>
</dbReference>
<dbReference type="AlphaFoldDB" id="A0A6V8Q0H7"/>
<evidence type="ECO:0000313" key="5">
    <source>
        <dbReference type="Proteomes" id="UP000561271"/>
    </source>
</evidence>
<keyword evidence="7" id="KW-1185">Reference proteome</keyword>
<dbReference type="Proteomes" id="UP000588083">
    <property type="component" value="Unassembled WGS sequence"/>
</dbReference>
<dbReference type="Proteomes" id="UP000561271">
    <property type="component" value="Unassembled WGS sequence"/>
</dbReference>
<comment type="caution">
    <text evidence="3">The sequence shown here is derived from an EMBL/GenBank/DDBJ whole genome shotgun (WGS) entry which is preliminary data.</text>
</comment>
<name>A0A6V8Q0H7_9ACTN</name>
<reference evidence="5 6" key="1">
    <citation type="journal article" date="2020" name="Front. Microbiol.">
        <title>Single-cell genomics of novel Actinobacteria with the Wood-Ljungdahl pathway discovered in a serpentinizing system.</title>
        <authorList>
            <person name="Merino N."/>
            <person name="Kawai M."/>
            <person name="Boyd E.S."/>
            <person name="Colman D.R."/>
            <person name="McGlynn S.E."/>
            <person name="Nealson K.H."/>
            <person name="Kurokawa K."/>
            <person name="Hongoh Y."/>
        </authorList>
    </citation>
    <scope>NUCLEOTIDE SEQUENCE [LARGE SCALE GENOMIC DNA]</scope>
    <source>
        <strain evidence="2 7">S34</strain>
        <strain evidence="3 5">S44</strain>
        <strain evidence="4 6">S47</strain>
    </source>
</reference>
<dbReference type="RefSeq" id="WP_176231795.1">
    <property type="nucleotide sequence ID" value="NZ_BLRZ01000097.1"/>
</dbReference>
<keyword evidence="3" id="KW-0645">Protease</keyword>
<evidence type="ECO:0000313" key="4">
    <source>
        <dbReference type="EMBL" id="GFP39728.1"/>
    </source>
</evidence>
<dbReference type="EMBL" id="BLRZ01000097">
    <property type="protein sequence ID" value="GFP30743.1"/>
    <property type="molecule type" value="Genomic_DNA"/>
</dbReference>
<dbReference type="PANTHER" id="PTHR23077:SF198">
    <property type="entry name" value="ATP-DEPENDENT ZINC METALLOPROTEASE FTSH"/>
    <property type="match status" value="1"/>
</dbReference>
<dbReference type="PANTHER" id="PTHR23077">
    <property type="entry name" value="AAA-FAMILY ATPASE"/>
    <property type="match status" value="1"/>
</dbReference>
<dbReference type="GO" id="GO:0016887">
    <property type="term" value="F:ATP hydrolysis activity"/>
    <property type="evidence" value="ECO:0007669"/>
    <property type="project" value="InterPro"/>
</dbReference>
<evidence type="ECO:0000259" key="1">
    <source>
        <dbReference type="SMART" id="SM00382"/>
    </source>
</evidence>
<dbReference type="GO" id="GO:0005524">
    <property type="term" value="F:ATP binding"/>
    <property type="evidence" value="ECO:0007669"/>
    <property type="project" value="InterPro"/>
</dbReference>
<keyword evidence="3" id="KW-0131">Cell cycle</keyword>
<dbReference type="Pfam" id="PF00004">
    <property type="entry name" value="AAA"/>
    <property type="match status" value="1"/>
</dbReference>
<sequence length="552" mass="62983">MELDTSWINSALEKRQSNYSSVICFESNDPVRLKQLRQYLASHEDYKRVEVYSFDPWKGLETEVRGRRIPVTESKTKEWDPSQAYPIASVDAALTHMDGKLKRNKTLFLLLNLDILRSGQLPDERQRTLWACLQSWALDSEILASGSCVFLISEDASLVLDEATLNLCVFQKVPPPSDKERLQLIDRLSAECGVKLTYPIETLVIATRGLTLYQLEGILLESYHATGTFDIKRIKQLKTEFIQRSELVEIVEPEWGFERIGGYEAVKKFVTENIINCIKDPARAQKFGVPLPRGVILFGPPGTGKTLFARALAKEANLPFINLKTENLYGMYLGETGRRFSEAIRLSEQHSPAIVFVDEMDKFGQRRGTAADGASEETRRALNQLLEWLGDQNRKSIIVGTTNRIEDLDPALKRAGRFDYKIPLLYPGEKARRRILEIHLGIDRDNQGRLLKGRNTPPLGMNDAALEKVLDELTQMTRGYSGAELELLVIRARRIAFNDRNANYMTSDHLMKAFRDYTIEESDRKGEIEFYYKQAESNTDSQAFLEELRKDV</sequence>
<dbReference type="GO" id="GO:0051301">
    <property type="term" value="P:cell division"/>
    <property type="evidence" value="ECO:0007669"/>
    <property type="project" value="UniProtKB-KW"/>
</dbReference>